<dbReference type="Pfam" id="PF00903">
    <property type="entry name" value="Glyoxalase"/>
    <property type="match status" value="1"/>
</dbReference>
<dbReference type="InterPro" id="IPR029068">
    <property type="entry name" value="Glyas_Bleomycin-R_OHBP_Dase"/>
</dbReference>
<organism evidence="2 3">
    <name type="scientific">Chromobacterium sinusclupearum</name>
    <dbReference type="NCBI Taxonomy" id="2077146"/>
    <lineage>
        <taxon>Bacteria</taxon>
        <taxon>Pseudomonadati</taxon>
        <taxon>Pseudomonadota</taxon>
        <taxon>Betaproteobacteria</taxon>
        <taxon>Neisseriales</taxon>
        <taxon>Chromobacteriaceae</taxon>
        <taxon>Chromobacterium</taxon>
    </lineage>
</organism>
<sequence>MIPATQGIDHIHVYVRDRAAAEIWYGRVLGLARLENLESWSRDGGPLTLADAAGRVKLALFERAAIAPASTIALATDAAGFMAWRVHLQQALGRALEAVDHELSWSLYFKDPDGNGYEITSYDYAALSVMLANT</sequence>
<dbReference type="InterPro" id="IPR037523">
    <property type="entry name" value="VOC_core"/>
</dbReference>
<dbReference type="GO" id="GO:0051213">
    <property type="term" value="F:dioxygenase activity"/>
    <property type="evidence" value="ECO:0007669"/>
    <property type="project" value="UniProtKB-KW"/>
</dbReference>
<dbReference type="AlphaFoldDB" id="A0A2K4MJI1"/>
<keyword evidence="2" id="KW-0223">Dioxygenase</keyword>
<keyword evidence="3" id="KW-1185">Reference proteome</keyword>
<dbReference type="InterPro" id="IPR004360">
    <property type="entry name" value="Glyas_Fos-R_dOase_dom"/>
</dbReference>
<dbReference type="EMBL" id="PPTF01000078">
    <property type="protein sequence ID" value="POA97233.1"/>
    <property type="molecule type" value="Genomic_DNA"/>
</dbReference>
<dbReference type="SUPFAM" id="SSF54593">
    <property type="entry name" value="Glyoxalase/Bleomycin resistance protein/Dihydroxybiphenyl dioxygenase"/>
    <property type="match status" value="1"/>
</dbReference>
<evidence type="ECO:0000259" key="1">
    <source>
        <dbReference type="PROSITE" id="PS51819"/>
    </source>
</evidence>
<keyword evidence="2" id="KW-0560">Oxidoreductase</keyword>
<reference evidence="2 3" key="1">
    <citation type="submission" date="2018-01" db="EMBL/GenBank/DDBJ databases">
        <title>Genomic Sequence of Chromobacterium MWU13-2610 from wild cranberry bogs within the Cape Cod National Seashore.</title>
        <authorList>
            <person name="O'Hara-Hanley K."/>
            <person name="Soby S."/>
            <person name="Harrison A."/>
        </authorList>
    </citation>
    <scope>NUCLEOTIDE SEQUENCE [LARGE SCALE GENOMIC DNA]</scope>
    <source>
        <strain evidence="2 3">MWU13-2610</strain>
    </source>
</reference>
<name>A0A2K4MJI1_9NEIS</name>
<dbReference type="RefSeq" id="WP_103321609.1">
    <property type="nucleotide sequence ID" value="NZ_PPTF01000078.1"/>
</dbReference>
<accession>A0A2K4MJI1</accession>
<comment type="caution">
    <text evidence="2">The sequence shown here is derived from an EMBL/GenBank/DDBJ whole genome shotgun (WGS) entry which is preliminary data.</text>
</comment>
<evidence type="ECO:0000313" key="2">
    <source>
        <dbReference type="EMBL" id="POA97233.1"/>
    </source>
</evidence>
<feature type="domain" description="VOC" evidence="1">
    <location>
        <begin position="7"/>
        <end position="122"/>
    </location>
</feature>
<proteinExistence type="predicted"/>
<dbReference type="PROSITE" id="PS51819">
    <property type="entry name" value="VOC"/>
    <property type="match status" value="1"/>
</dbReference>
<dbReference type="Gene3D" id="3.10.180.10">
    <property type="entry name" value="2,3-Dihydroxybiphenyl 1,2-Dioxygenase, domain 1"/>
    <property type="match status" value="1"/>
</dbReference>
<gene>
    <name evidence="2" type="ORF">C2134_18760</name>
</gene>
<protein>
    <submittedName>
        <fullName evidence="2">Glyoxalase/bleomycin resistance/dioxygenase family protein</fullName>
    </submittedName>
</protein>
<evidence type="ECO:0000313" key="3">
    <source>
        <dbReference type="Proteomes" id="UP000236416"/>
    </source>
</evidence>
<dbReference type="Proteomes" id="UP000236416">
    <property type="component" value="Unassembled WGS sequence"/>
</dbReference>